<evidence type="ECO:0000313" key="2">
    <source>
        <dbReference type="Proteomes" id="UP000002668"/>
    </source>
</evidence>
<organism evidence="2">
    <name type="scientific">Leptosphaeria maculans (strain JN3 / isolate v23.1.3 / race Av1-4-5-6-7-8)</name>
    <name type="common">Blackleg fungus</name>
    <name type="synonym">Phoma lingam</name>
    <dbReference type="NCBI Taxonomy" id="985895"/>
    <lineage>
        <taxon>Eukaryota</taxon>
        <taxon>Fungi</taxon>
        <taxon>Dikarya</taxon>
        <taxon>Ascomycota</taxon>
        <taxon>Pezizomycotina</taxon>
        <taxon>Dothideomycetes</taxon>
        <taxon>Pleosporomycetidae</taxon>
        <taxon>Pleosporales</taxon>
        <taxon>Pleosporineae</taxon>
        <taxon>Leptosphaeriaceae</taxon>
        <taxon>Plenodomus</taxon>
        <taxon>Plenodomus lingam/Leptosphaeria maculans species complex</taxon>
    </lineage>
</organism>
<dbReference type="VEuPathDB" id="FungiDB:LEMA_P051590.1"/>
<reference evidence="2" key="1">
    <citation type="journal article" date="2011" name="Nat. Commun.">
        <title>Effector diversification within compartments of the Leptosphaeria maculans genome affected by Repeat-Induced Point mutations.</title>
        <authorList>
            <person name="Rouxel T."/>
            <person name="Grandaubert J."/>
            <person name="Hane J.K."/>
            <person name="Hoede C."/>
            <person name="van de Wouw A.P."/>
            <person name="Couloux A."/>
            <person name="Dominguez V."/>
            <person name="Anthouard V."/>
            <person name="Bally P."/>
            <person name="Bourras S."/>
            <person name="Cozijnsen A.J."/>
            <person name="Ciuffetti L.M."/>
            <person name="Degrave A."/>
            <person name="Dilmaghani A."/>
            <person name="Duret L."/>
            <person name="Fudal I."/>
            <person name="Goodwin S.B."/>
            <person name="Gout L."/>
            <person name="Glaser N."/>
            <person name="Linglin J."/>
            <person name="Kema G.H.J."/>
            <person name="Lapalu N."/>
            <person name="Lawrence C.B."/>
            <person name="May K."/>
            <person name="Meyer M."/>
            <person name="Ollivier B."/>
            <person name="Poulain J."/>
            <person name="Schoch C.L."/>
            <person name="Simon A."/>
            <person name="Spatafora J.W."/>
            <person name="Stachowiak A."/>
            <person name="Turgeon B.G."/>
            <person name="Tyler B.M."/>
            <person name="Vincent D."/>
            <person name="Weissenbach J."/>
            <person name="Amselem J."/>
            <person name="Quesneville H."/>
            <person name="Oliver R.P."/>
            <person name="Wincker P."/>
            <person name="Balesdent M.-H."/>
            <person name="Howlett B.J."/>
        </authorList>
    </citation>
    <scope>NUCLEOTIDE SEQUENCE [LARGE SCALE GENOMIC DNA]</scope>
    <source>
        <strain evidence="2">JN3 / isolate v23.1.3 / race Av1-4-5-6-7-8</strain>
    </source>
</reference>
<evidence type="ECO:0000313" key="1">
    <source>
        <dbReference type="EMBL" id="CBX92453.1"/>
    </source>
</evidence>
<dbReference type="EMBL" id="FP929094">
    <property type="protein sequence ID" value="CBX92453.1"/>
    <property type="molecule type" value="Genomic_DNA"/>
</dbReference>
<dbReference type="InParanoid" id="E4ZMA4"/>
<protein>
    <submittedName>
        <fullName evidence="1">Predicted protein</fullName>
    </submittedName>
</protein>
<accession>E4ZMA4</accession>
<keyword evidence="2" id="KW-1185">Reference proteome</keyword>
<name>E4ZMA4_LEPMJ</name>
<sequence>MLYAVNSSFSEIPYNASNPQKKTAAQLGRFQSRFLFA</sequence>
<dbReference type="Proteomes" id="UP000002668">
    <property type="component" value="Genome"/>
</dbReference>
<dbReference type="HOGENOM" id="CLU_3351248_0_0_1"/>
<proteinExistence type="predicted"/>
<gene>
    <name evidence="1" type="ORF">LEMA_P051590.1</name>
</gene>
<dbReference type="AlphaFoldDB" id="E4ZMA4"/>